<feature type="transmembrane region" description="Helical" evidence="2">
    <location>
        <begin position="12"/>
        <end position="31"/>
    </location>
</feature>
<dbReference type="GO" id="GO:1902387">
    <property type="term" value="F:ceramide 1-phosphate binding"/>
    <property type="evidence" value="ECO:0007669"/>
    <property type="project" value="TreeGrafter"/>
</dbReference>
<dbReference type="KEGG" id="bgt:106050371"/>
<protein>
    <recommendedName>
        <fullName evidence="3">Glycolipid transfer protein domain-containing protein</fullName>
    </recommendedName>
</protein>
<dbReference type="RefSeq" id="XP_013060780.2">
    <property type="nucleotide sequence ID" value="XM_013205326.2"/>
</dbReference>
<dbReference type="GO" id="GO:0005829">
    <property type="term" value="C:cytosol"/>
    <property type="evidence" value="ECO:0007669"/>
    <property type="project" value="TreeGrafter"/>
</dbReference>
<dbReference type="VEuPathDB" id="VectorBase:BGLB012810"/>
<dbReference type="GO" id="GO:0032691">
    <property type="term" value="P:negative regulation of interleukin-1 beta production"/>
    <property type="evidence" value="ECO:0007669"/>
    <property type="project" value="UniProtKB-ARBA"/>
</dbReference>
<dbReference type="PANTHER" id="PTHR10219">
    <property type="entry name" value="GLYCOLIPID TRANSFER PROTEIN-RELATED"/>
    <property type="match status" value="1"/>
</dbReference>
<dbReference type="GO" id="GO:0016020">
    <property type="term" value="C:membrane"/>
    <property type="evidence" value="ECO:0007669"/>
    <property type="project" value="TreeGrafter"/>
</dbReference>
<keyword evidence="2" id="KW-0812">Transmembrane</keyword>
<evidence type="ECO:0000313" key="5">
    <source>
        <dbReference type="Proteomes" id="UP000076420"/>
    </source>
</evidence>
<name>A0A2C9K414_BIOGL</name>
<reference evidence="4" key="1">
    <citation type="submission" date="2020-05" db="UniProtKB">
        <authorList>
            <consortium name="EnsemblMetazoa"/>
        </authorList>
    </citation>
    <scope>IDENTIFICATION</scope>
    <source>
        <strain evidence="4">BB02</strain>
    </source>
</reference>
<comment type="similarity">
    <text evidence="1">Belongs to the GLTP family.</text>
</comment>
<dbReference type="Proteomes" id="UP000076420">
    <property type="component" value="Unassembled WGS sequence"/>
</dbReference>
<evidence type="ECO:0000259" key="3">
    <source>
        <dbReference type="Pfam" id="PF08718"/>
    </source>
</evidence>
<accession>A0A2C9K414</accession>
<keyword evidence="2" id="KW-1133">Transmembrane helix</keyword>
<dbReference type="Gene3D" id="1.10.3520.10">
    <property type="entry name" value="Glycolipid transfer protein"/>
    <property type="match status" value="1"/>
</dbReference>
<dbReference type="Pfam" id="PF08718">
    <property type="entry name" value="GLTP"/>
    <property type="match status" value="1"/>
</dbReference>
<feature type="domain" description="Glycolipid transfer protein" evidence="3">
    <location>
        <begin position="93"/>
        <end position="237"/>
    </location>
</feature>
<dbReference type="RefSeq" id="XP_013060781.2">
    <property type="nucleotide sequence ID" value="XM_013205327.2"/>
</dbReference>
<keyword evidence="2" id="KW-0472">Membrane</keyword>
<dbReference type="GO" id="GO:1902388">
    <property type="term" value="F:ceramide 1-phosphate transfer activity"/>
    <property type="evidence" value="ECO:0007669"/>
    <property type="project" value="TreeGrafter"/>
</dbReference>
<dbReference type="AlphaFoldDB" id="A0A2C9K414"/>
<dbReference type="InterPro" id="IPR036497">
    <property type="entry name" value="GLTP_sf"/>
</dbReference>
<gene>
    <name evidence="4" type="primary">106050371</name>
</gene>
<dbReference type="FunFam" id="1.10.3520.10:FF:000002">
    <property type="entry name" value="Ceramide-1-phosphate transfer protein"/>
    <property type="match status" value="1"/>
</dbReference>
<evidence type="ECO:0000256" key="1">
    <source>
        <dbReference type="ARBA" id="ARBA00007148"/>
    </source>
</evidence>
<dbReference type="InterPro" id="IPR014830">
    <property type="entry name" value="Glycolipid_transfer_prot_dom"/>
</dbReference>
<sequence length="275" mass="31429">MNPLLTVIRQRYRSFLLVLLAITVLLGFYFLSLGSETYGPTTDQKDVNTEVPYQSVATTIAEDEEMSHSHDGFDALRVYNLFTSCKGEDDIILLDTYIDAYEELCKLFRLFGTIFSFVTSDVEEKINILRDYRKSDVAEKYKTIQSLLEYEVEQGTAKNTKKPSGARTLLRLHRALEFIAAFLLKLKETDNTVKFSSAAMKAYDDTLARHHPWLVKKAVHVAMYMLPSRLDLLKKMGVEDNERGMQGISDLAHELTVIFQVTEEAYSKDNLLDLP</sequence>
<organism evidence="4 5">
    <name type="scientific">Biomphalaria glabrata</name>
    <name type="common">Bloodfluke planorb</name>
    <name type="synonym">Freshwater snail</name>
    <dbReference type="NCBI Taxonomy" id="6526"/>
    <lineage>
        <taxon>Eukaryota</taxon>
        <taxon>Metazoa</taxon>
        <taxon>Spiralia</taxon>
        <taxon>Lophotrochozoa</taxon>
        <taxon>Mollusca</taxon>
        <taxon>Gastropoda</taxon>
        <taxon>Heterobranchia</taxon>
        <taxon>Euthyneura</taxon>
        <taxon>Panpulmonata</taxon>
        <taxon>Hygrophila</taxon>
        <taxon>Lymnaeoidea</taxon>
        <taxon>Planorbidae</taxon>
        <taxon>Biomphalaria</taxon>
    </lineage>
</organism>
<dbReference type="OrthoDB" id="116883at2759"/>
<dbReference type="STRING" id="6526.A0A2C9K414"/>
<proteinExistence type="inferred from homology"/>
<dbReference type="SUPFAM" id="SSF110004">
    <property type="entry name" value="Glycolipid transfer protein, GLTP"/>
    <property type="match status" value="1"/>
</dbReference>
<dbReference type="VEuPathDB" id="VectorBase:BGLAX_034460"/>
<evidence type="ECO:0000313" key="4">
    <source>
        <dbReference type="EnsemblMetazoa" id="BGLB012810-PC"/>
    </source>
</evidence>
<dbReference type="EnsemblMetazoa" id="BGLB012810-RC">
    <property type="protein sequence ID" value="BGLB012810-PC"/>
    <property type="gene ID" value="BGLB012810"/>
</dbReference>
<dbReference type="PANTHER" id="PTHR10219:SF43">
    <property type="entry name" value="GLYCOLIPID TRANSFER PROTEIN DOMAIN-CONTAINING PROTEIN"/>
    <property type="match status" value="1"/>
</dbReference>
<evidence type="ECO:0000256" key="2">
    <source>
        <dbReference type="SAM" id="Phobius"/>
    </source>
</evidence>
<dbReference type="EnsemblMetazoa" id="BGLB012810-RB">
    <property type="protein sequence ID" value="BGLB012810-PB"/>
    <property type="gene ID" value="BGLB012810"/>
</dbReference>